<dbReference type="GO" id="GO:0016020">
    <property type="term" value="C:membrane"/>
    <property type="evidence" value="ECO:0007669"/>
    <property type="project" value="TreeGrafter"/>
</dbReference>
<dbReference type="GO" id="GO:1902936">
    <property type="term" value="F:phosphatidylinositol bisphosphate binding"/>
    <property type="evidence" value="ECO:0007669"/>
    <property type="project" value="TreeGrafter"/>
</dbReference>
<dbReference type="PANTHER" id="PTHR10174:SF224">
    <property type="entry name" value="RETINOL-BINDING PROTEIN PINTA"/>
    <property type="match status" value="1"/>
</dbReference>
<dbReference type="Gene3D" id="3.40.525.10">
    <property type="entry name" value="CRAL-TRIO lipid binding domain"/>
    <property type="match status" value="1"/>
</dbReference>
<gene>
    <name evidence="3" type="ORF">PUN28_001737</name>
</gene>
<dbReference type="SMART" id="SM00516">
    <property type="entry name" value="SEC14"/>
    <property type="match status" value="1"/>
</dbReference>
<proteinExistence type="predicted"/>
<dbReference type="SUPFAM" id="SSF46938">
    <property type="entry name" value="CRAL/TRIO N-terminal domain"/>
    <property type="match status" value="1"/>
</dbReference>
<reference evidence="3 4" key="1">
    <citation type="submission" date="2023-03" db="EMBL/GenBank/DDBJ databases">
        <title>High recombination rates correlate with genetic variation in Cardiocondyla obscurior ants.</title>
        <authorList>
            <person name="Errbii M."/>
        </authorList>
    </citation>
    <scope>NUCLEOTIDE SEQUENCE [LARGE SCALE GENOMIC DNA]</scope>
    <source>
        <strain evidence="3">Alpha-2009</strain>
        <tissue evidence="3">Whole body</tissue>
    </source>
</reference>
<dbReference type="Gene3D" id="1.10.8.20">
    <property type="entry name" value="N-terminal domain of phosphatidylinositol transfer protein sec14p"/>
    <property type="match status" value="1"/>
</dbReference>
<dbReference type="InterPro" id="IPR036865">
    <property type="entry name" value="CRAL-TRIO_dom_sf"/>
</dbReference>
<name>A0AAW2GR17_9HYME</name>
<dbReference type="EMBL" id="JADYXP020000002">
    <property type="protein sequence ID" value="KAL0129672.1"/>
    <property type="molecule type" value="Genomic_DNA"/>
</dbReference>
<dbReference type="Gene3D" id="1.20.5.1200">
    <property type="entry name" value="Alpha-tocopherol transfer"/>
    <property type="match status" value="1"/>
</dbReference>
<keyword evidence="4" id="KW-1185">Reference proteome</keyword>
<evidence type="ECO:0000256" key="1">
    <source>
        <dbReference type="SAM" id="MobiDB-lite"/>
    </source>
</evidence>
<dbReference type="Pfam" id="PF00650">
    <property type="entry name" value="CRAL_TRIO"/>
    <property type="match status" value="1"/>
</dbReference>
<dbReference type="PROSITE" id="PS50191">
    <property type="entry name" value="CRAL_TRIO"/>
    <property type="match status" value="1"/>
</dbReference>
<dbReference type="CDD" id="cd00170">
    <property type="entry name" value="SEC14"/>
    <property type="match status" value="1"/>
</dbReference>
<dbReference type="AlphaFoldDB" id="A0AAW2GR17"/>
<evidence type="ECO:0000313" key="4">
    <source>
        <dbReference type="Proteomes" id="UP001430953"/>
    </source>
</evidence>
<evidence type="ECO:0000259" key="2">
    <source>
        <dbReference type="PROSITE" id="PS50191"/>
    </source>
</evidence>
<accession>A0AAW2GR17</accession>
<organism evidence="3 4">
    <name type="scientific">Cardiocondyla obscurior</name>
    <dbReference type="NCBI Taxonomy" id="286306"/>
    <lineage>
        <taxon>Eukaryota</taxon>
        <taxon>Metazoa</taxon>
        <taxon>Ecdysozoa</taxon>
        <taxon>Arthropoda</taxon>
        <taxon>Hexapoda</taxon>
        <taxon>Insecta</taxon>
        <taxon>Pterygota</taxon>
        <taxon>Neoptera</taxon>
        <taxon>Endopterygota</taxon>
        <taxon>Hymenoptera</taxon>
        <taxon>Apocrita</taxon>
        <taxon>Aculeata</taxon>
        <taxon>Formicoidea</taxon>
        <taxon>Formicidae</taxon>
        <taxon>Myrmicinae</taxon>
        <taxon>Cardiocondyla</taxon>
    </lineage>
</organism>
<dbReference type="InterPro" id="IPR001251">
    <property type="entry name" value="CRAL-TRIO_dom"/>
</dbReference>
<dbReference type="PANTHER" id="PTHR10174">
    <property type="entry name" value="ALPHA-TOCOPHEROL TRANSFER PROTEIN-RELATED"/>
    <property type="match status" value="1"/>
</dbReference>
<dbReference type="PRINTS" id="PR00180">
    <property type="entry name" value="CRETINALDHBP"/>
</dbReference>
<comment type="caution">
    <text evidence="3">The sequence shown here is derived from an EMBL/GenBank/DDBJ whole genome shotgun (WGS) entry which is preliminary data.</text>
</comment>
<feature type="region of interest" description="Disordered" evidence="1">
    <location>
        <begin position="1"/>
        <end position="23"/>
    </location>
</feature>
<dbReference type="SUPFAM" id="SSF52087">
    <property type="entry name" value="CRAL/TRIO domain"/>
    <property type="match status" value="1"/>
</dbReference>
<dbReference type="Proteomes" id="UP001430953">
    <property type="component" value="Unassembled WGS sequence"/>
</dbReference>
<evidence type="ECO:0000313" key="3">
    <source>
        <dbReference type="EMBL" id="KAL0129672.1"/>
    </source>
</evidence>
<protein>
    <recommendedName>
        <fullName evidence="2">CRAL-TRIO domain-containing protein</fullName>
    </recommendedName>
</protein>
<sequence length="310" mass="36558">MTLLPPTPAQQKRIDKELPPNPEMRKQDIRMLREWLSKQPHLPNHIDDSKLEKFLFNCKNSIEKCKLILERYYTVRTSLPEFFLNRDPLSQDIQDSFSVLNFFILPSLTEEGYRVTIFQLRDTDVKKFSLQAIVRRILMILDVRLLEESCLSNIMIIDLEGFTMAHYAKVTPTHSIIRQAMLAVQDSMPFRLAGVYFVHVPTFITNLINVFYPFLKEKLTQKFYFFHNPEELYAHMDKDILPSEWGGKGGTFQELNAAWQEKLEKNRDWFLRDEKLSRTNEKARLMELKSSCLVMELEGIQGSFRQLNID</sequence>
<feature type="domain" description="CRAL-TRIO" evidence="2">
    <location>
        <begin position="90"/>
        <end position="253"/>
    </location>
</feature>
<feature type="compositionally biased region" description="Basic and acidic residues" evidence="1">
    <location>
        <begin position="12"/>
        <end position="23"/>
    </location>
</feature>
<dbReference type="InterPro" id="IPR036273">
    <property type="entry name" value="CRAL/TRIO_N_dom_sf"/>
</dbReference>